<dbReference type="GO" id="GO:0003755">
    <property type="term" value="F:peptidyl-prolyl cis-trans isomerase activity"/>
    <property type="evidence" value="ECO:0007669"/>
    <property type="project" value="UniProtKB-EC"/>
</dbReference>
<dbReference type="PRINTS" id="PR00153">
    <property type="entry name" value="CSAPPISMRASE"/>
</dbReference>
<gene>
    <name evidence="5" type="ORF">ACFPCV_18495</name>
</gene>
<comment type="function">
    <text evidence="1 2">PPIases accelerate the folding of proteins. It catalyzes the cis-trans isomerization of proline imidic peptide bonds in oligopeptides.</text>
</comment>
<evidence type="ECO:0000256" key="2">
    <source>
        <dbReference type="RuleBase" id="RU363019"/>
    </source>
</evidence>
<dbReference type="CDD" id="cd00317">
    <property type="entry name" value="cyclophilin"/>
    <property type="match status" value="1"/>
</dbReference>
<feature type="compositionally biased region" description="Pro residues" evidence="3">
    <location>
        <begin position="42"/>
        <end position="51"/>
    </location>
</feature>
<feature type="signal peptide" evidence="2">
    <location>
        <begin position="1"/>
        <end position="16"/>
    </location>
</feature>
<dbReference type="InterPro" id="IPR044666">
    <property type="entry name" value="Cyclophilin_A-like"/>
</dbReference>
<keyword evidence="6" id="KW-1185">Reference proteome</keyword>
<name>A0ABV9S4Q2_9PSEU</name>
<evidence type="ECO:0000256" key="1">
    <source>
        <dbReference type="ARBA" id="ARBA00002388"/>
    </source>
</evidence>
<evidence type="ECO:0000259" key="4">
    <source>
        <dbReference type="PROSITE" id="PS50072"/>
    </source>
</evidence>
<dbReference type="InterPro" id="IPR002130">
    <property type="entry name" value="Cyclophilin-type_PPIase_dom"/>
</dbReference>
<protein>
    <recommendedName>
        <fullName evidence="2">Peptidyl-prolyl cis-trans isomerase</fullName>
        <shortName evidence="2">PPIase</shortName>
        <ecNumber evidence="2">5.2.1.8</ecNumber>
    </recommendedName>
</protein>
<keyword evidence="2" id="KW-0697">Rotamase</keyword>
<dbReference type="PROSITE" id="PS50072">
    <property type="entry name" value="CSA_PPIASE_2"/>
    <property type="match status" value="1"/>
</dbReference>
<dbReference type="RefSeq" id="WP_378057741.1">
    <property type="nucleotide sequence ID" value="NZ_JBHSIS010000008.1"/>
</dbReference>
<comment type="catalytic activity">
    <reaction evidence="2">
        <text>[protein]-peptidylproline (omega=180) = [protein]-peptidylproline (omega=0)</text>
        <dbReference type="Rhea" id="RHEA:16237"/>
        <dbReference type="Rhea" id="RHEA-COMP:10747"/>
        <dbReference type="Rhea" id="RHEA-COMP:10748"/>
        <dbReference type="ChEBI" id="CHEBI:83833"/>
        <dbReference type="ChEBI" id="CHEBI:83834"/>
        <dbReference type="EC" id="5.2.1.8"/>
    </reaction>
</comment>
<dbReference type="PANTHER" id="PTHR45625">
    <property type="entry name" value="PEPTIDYL-PROLYL CIS-TRANS ISOMERASE-RELATED"/>
    <property type="match status" value="1"/>
</dbReference>
<dbReference type="SUPFAM" id="SSF50891">
    <property type="entry name" value="Cyclophilin-like"/>
    <property type="match status" value="1"/>
</dbReference>
<dbReference type="EC" id="5.2.1.8" evidence="2"/>
<accession>A0ABV9S4Q2</accession>
<proteinExistence type="inferred from homology"/>
<evidence type="ECO:0000313" key="6">
    <source>
        <dbReference type="Proteomes" id="UP001595859"/>
    </source>
</evidence>
<comment type="similarity">
    <text evidence="2">Belongs to the cyclophilin-type PPIase family.</text>
</comment>
<evidence type="ECO:0000313" key="5">
    <source>
        <dbReference type="EMBL" id="MFC4855505.1"/>
    </source>
</evidence>
<keyword evidence="2 5" id="KW-0413">Isomerase</keyword>
<dbReference type="PANTHER" id="PTHR45625:SF3">
    <property type="entry name" value="PEPTIDYL-PROLYL CIS-TRANS ISOMERASE B-RELATED"/>
    <property type="match status" value="1"/>
</dbReference>
<sequence>MLIAAASLVVTAPTGAATTATGDGSTHGPCQYTTTPDEPAARPVPLPPDPARTPDRGKVRVDVRTNQGALPLTLDRAAAPCTVQSFVHLAKWRFYDRTTCHRLTTYPTLEVLQCGDPSGTGSGGPGYRYADELPVDLAPAPNDPTGERKVYPRGTLAMANAGPDTNGSQFFLVYGNAYLRPNYTIFGTIGAEGLATLDKVAAEGVAPTPEDPAPVDGAPALRTDLKKVKARC</sequence>
<dbReference type="Proteomes" id="UP001595859">
    <property type="component" value="Unassembled WGS sequence"/>
</dbReference>
<evidence type="ECO:0000256" key="3">
    <source>
        <dbReference type="SAM" id="MobiDB-lite"/>
    </source>
</evidence>
<dbReference type="Pfam" id="PF00160">
    <property type="entry name" value="Pro_isomerase"/>
    <property type="match status" value="1"/>
</dbReference>
<feature type="domain" description="PPIase cyclophilin-type" evidence="4">
    <location>
        <begin position="68"/>
        <end position="230"/>
    </location>
</feature>
<feature type="region of interest" description="Disordered" evidence="3">
    <location>
        <begin position="16"/>
        <end position="56"/>
    </location>
</feature>
<dbReference type="Gene3D" id="2.40.100.10">
    <property type="entry name" value="Cyclophilin-like"/>
    <property type="match status" value="1"/>
</dbReference>
<dbReference type="InterPro" id="IPR029000">
    <property type="entry name" value="Cyclophilin-like_dom_sf"/>
</dbReference>
<keyword evidence="2" id="KW-0732">Signal</keyword>
<reference evidence="6" key="1">
    <citation type="journal article" date="2019" name="Int. J. Syst. Evol. Microbiol.">
        <title>The Global Catalogue of Microorganisms (GCM) 10K type strain sequencing project: providing services to taxonomists for standard genome sequencing and annotation.</title>
        <authorList>
            <consortium name="The Broad Institute Genomics Platform"/>
            <consortium name="The Broad Institute Genome Sequencing Center for Infectious Disease"/>
            <person name="Wu L."/>
            <person name="Ma J."/>
        </authorList>
    </citation>
    <scope>NUCLEOTIDE SEQUENCE [LARGE SCALE GENOMIC DNA]</scope>
    <source>
        <strain evidence="6">ZS-22-S1</strain>
    </source>
</reference>
<feature type="chain" id="PRO_5044977466" description="Peptidyl-prolyl cis-trans isomerase" evidence="2">
    <location>
        <begin position="17"/>
        <end position="232"/>
    </location>
</feature>
<feature type="compositionally biased region" description="Low complexity" evidence="3">
    <location>
        <begin position="16"/>
        <end position="28"/>
    </location>
</feature>
<comment type="caution">
    <text evidence="5">The sequence shown here is derived from an EMBL/GenBank/DDBJ whole genome shotgun (WGS) entry which is preliminary data.</text>
</comment>
<dbReference type="EMBL" id="JBHSIS010000008">
    <property type="protein sequence ID" value="MFC4855505.1"/>
    <property type="molecule type" value="Genomic_DNA"/>
</dbReference>
<organism evidence="5 6">
    <name type="scientific">Actinophytocola glycyrrhizae</name>
    <dbReference type="NCBI Taxonomy" id="2044873"/>
    <lineage>
        <taxon>Bacteria</taxon>
        <taxon>Bacillati</taxon>
        <taxon>Actinomycetota</taxon>
        <taxon>Actinomycetes</taxon>
        <taxon>Pseudonocardiales</taxon>
        <taxon>Pseudonocardiaceae</taxon>
    </lineage>
</organism>